<evidence type="ECO:0000313" key="3">
    <source>
        <dbReference type="Proteomes" id="UP001240171"/>
    </source>
</evidence>
<dbReference type="Proteomes" id="UP001240171">
    <property type="component" value="Unassembled WGS sequence"/>
</dbReference>
<gene>
    <name evidence="2" type="ORF">Q5741_09755</name>
</gene>
<protein>
    <submittedName>
        <fullName evidence="2">DUF4179 domain-containing protein</fullName>
    </submittedName>
</protein>
<accession>A0ABT9CBS3</accession>
<proteinExistence type="predicted"/>
<keyword evidence="1" id="KW-0472">Membrane</keyword>
<comment type="caution">
    <text evidence="2">The sequence shown here is derived from an EMBL/GenBank/DDBJ whole genome shotgun (WGS) entry which is preliminary data.</text>
</comment>
<keyword evidence="1" id="KW-1133">Transmembrane helix</keyword>
<evidence type="ECO:0000256" key="1">
    <source>
        <dbReference type="SAM" id="Phobius"/>
    </source>
</evidence>
<feature type="transmembrane region" description="Helical" evidence="1">
    <location>
        <begin position="50"/>
        <end position="70"/>
    </location>
</feature>
<organism evidence="2 3">
    <name type="scientific">Paenibacillus lacisoli</name>
    <dbReference type="NCBI Taxonomy" id="3064525"/>
    <lineage>
        <taxon>Bacteria</taxon>
        <taxon>Bacillati</taxon>
        <taxon>Bacillota</taxon>
        <taxon>Bacilli</taxon>
        <taxon>Bacillales</taxon>
        <taxon>Paenibacillaceae</taxon>
        <taxon>Paenibacillus</taxon>
    </lineage>
</organism>
<keyword evidence="1" id="KW-0812">Transmembrane</keyword>
<dbReference type="EMBL" id="JAUQTB010000004">
    <property type="protein sequence ID" value="MDO7906706.1"/>
    <property type="molecule type" value="Genomic_DNA"/>
</dbReference>
<evidence type="ECO:0000313" key="2">
    <source>
        <dbReference type="EMBL" id="MDO7906706.1"/>
    </source>
</evidence>
<keyword evidence="3" id="KW-1185">Reference proteome</keyword>
<dbReference type="RefSeq" id="WP_305023907.1">
    <property type="nucleotide sequence ID" value="NZ_JAUQTB010000004.1"/>
</dbReference>
<name>A0ABT9CBS3_9BACL</name>
<sequence length="476" mass="52192">MNIENKEQSVLMDDARDVMQRAAALPEMKLQAAVSRGAAKGRKQRMRRRYSYSLGAAAAVLAFLFVWTYVQQTENDVTAGVVHTSDPAGWVGFQPFMGAHDPTLALALKNQLVKPVYQSGEKGGVRLDVTGAVTDGRKLYILISLHNNTDQSIYITPRSLTYGGVKVDGFGAELGEGGSTSDADPGKTGYLTFSANLIPGAKYGSEANFAVNVYKEAGGDPSTLDVTFDLDLNMLQDRIQTYKAEQPLTVKGQKIQIEQVTYTPLNSYVDLNYDKHNQEQIFELIYPVLKGADEGRSERLGYVSSDMHYNRLIYSKPLYDMTLVFKPSQLKQRDQAEFAVAGISALDKDQSELVVDLSQEKIMKAPELANAQFSIESESTGNREDAFLFKVHSPLASSYGKGIELSDTYTDAEGSGHKLGGGGSIAGHNSKGDMTYEQTSVFGKDAQKLPQPLTIGIKWLWNPLTEAQSVQLHPEK</sequence>
<reference evidence="2 3" key="1">
    <citation type="submission" date="2023-07" db="EMBL/GenBank/DDBJ databases">
        <title>Paenibacillus sp. JX-17 nov. isolated from soil.</title>
        <authorList>
            <person name="Wan Y."/>
            <person name="Liu B."/>
        </authorList>
    </citation>
    <scope>NUCLEOTIDE SEQUENCE [LARGE SCALE GENOMIC DNA]</scope>
    <source>
        <strain evidence="2 3">JX-17</strain>
    </source>
</reference>